<dbReference type="Proteomes" id="UP000468687">
    <property type="component" value="Unassembled WGS sequence"/>
</dbReference>
<reference evidence="1 2" key="1">
    <citation type="journal article" date="2014" name="Int. J. Syst. Evol. Microbiol.">
        <title>Nocardioides zeae sp. nov., isolated from the stem of Zea mays.</title>
        <authorList>
            <person name="Glaeser S.P."/>
            <person name="McInroy J.A."/>
            <person name="Busse H.J."/>
            <person name="Kampfer P."/>
        </authorList>
    </citation>
    <scope>NUCLEOTIDE SEQUENCE [LARGE SCALE GENOMIC DNA]</scope>
    <source>
        <strain evidence="1 2">JCM 30728</strain>
    </source>
</reference>
<protein>
    <submittedName>
        <fullName evidence="1">Uncharacterized protein</fullName>
    </submittedName>
</protein>
<name>A0A6P0HLP2_9ACTN</name>
<accession>A0A6P0HLP2</accession>
<organism evidence="1 2">
    <name type="scientific">Nocardioides zeae</name>
    <dbReference type="NCBI Taxonomy" id="1457234"/>
    <lineage>
        <taxon>Bacteria</taxon>
        <taxon>Bacillati</taxon>
        <taxon>Actinomycetota</taxon>
        <taxon>Actinomycetes</taxon>
        <taxon>Propionibacteriales</taxon>
        <taxon>Nocardioidaceae</taxon>
        <taxon>Nocardioides</taxon>
    </lineage>
</organism>
<comment type="caution">
    <text evidence="1">The sequence shown here is derived from an EMBL/GenBank/DDBJ whole genome shotgun (WGS) entry which is preliminary data.</text>
</comment>
<proteinExistence type="predicted"/>
<dbReference type="EMBL" id="JAAGXA010000010">
    <property type="protein sequence ID" value="NEN79588.1"/>
    <property type="molecule type" value="Genomic_DNA"/>
</dbReference>
<evidence type="ECO:0000313" key="2">
    <source>
        <dbReference type="Proteomes" id="UP000468687"/>
    </source>
</evidence>
<gene>
    <name evidence="1" type="ORF">G3T38_15015</name>
</gene>
<dbReference type="AlphaFoldDB" id="A0A6P0HLP2"/>
<dbReference type="RefSeq" id="WP_163773134.1">
    <property type="nucleotide sequence ID" value="NZ_JAAGXA010000010.1"/>
</dbReference>
<evidence type="ECO:0000313" key="1">
    <source>
        <dbReference type="EMBL" id="NEN79588.1"/>
    </source>
</evidence>
<sequence>MSSGTPVLAADVYTLELVAVRRSWPRRLGFAVYAILGGLLGDTPLQSRGDIVVRRRDDGSEALRMDAGADPDAERLLQHVHDHLHHLDAATFEESWGIR</sequence>
<keyword evidence="2" id="KW-1185">Reference proteome</keyword>